<proteinExistence type="predicted"/>
<feature type="transmembrane region" description="Helical" evidence="6">
    <location>
        <begin position="437"/>
        <end position="455"/>
    </location>
</feature>
<dbReference type="AlphaFoldDB" id="A0A1G5W9R2"/>
<reference evidence="7 8" key="1">
    <citation type="submission" date="2016-10" db="EMBL/GenBank/DDBJ databases">
        <authorList>
            <person name="Varghese N."/>
            <person name="Submissions S."/>
        </authorList>
    </citation>
    <scope>NUCLEOTIDE SEQUENCE [LARGE SCALE GENOMIC DNA]</scope>
    <source>
        <strain evidence="7 8">DSM 16643</strain>
    </source>
</reference>
<evidence type="ECO:0000256" key="3">
    <source>
        <dbReference type="ARBA" id="ARBA00022692"/>
    </source>
</evidence>
<comment type="subcellular location">
    <subcellularLocation>
        <location evidence="1">Cell membrane</location>
        <topology evidence="1">Multi-pass membrane protein</topology>
    </subcellularLocation>
</comment>
<evidence type="ECO:0000256" key="4">
    <source>
        <dbReference type="ARBA" id="ARBA00022989"/>
    </source>
</evidence>
<feature type="transmembrane region" description="Helical" evidence="6">
    <location>
        <begin position="229"/>
        <end position="255"/>
    </location>
</feature>
<feature type="transmembrane region" description="Helical" evidence="6">
    <location>
        <begin position="120"/>
        <end position="140"/>
    </location>
</feature>
<dbReference type="OrthoDB" id="19148at2157"/>
<evidence type="ECO:0000256" key="2">
    <source>
        <dbReference type="ARBA" id="ARBA00022475"/>
    </source>
</evidence>
<dbReference type="EMBL" id="FMXB01000008">
    <property type="protein sequence ID" value="SDA54456.1"/>
    <property type="molecule type" value="Genomic_DNA"/>
</dbReference>
<feature type="transmembrane region" description="Helical" evidence="6">
    <location>
        <begin position="315"/>
        <end position="337"/>
    </location>
</feature>
<keyword evidence="3 6" id="KW-0812">Transmembrane</keyword>
<dbReference type="RefSeq" id="WP_149731804.1">
    <property type="nucleotide sequence ID" value="NZ_FMXB01000008.1"/>
</dbReference>
<feature type="transmembrane region" description="Helical" evidence="6">
    <location>
        <begin position="461"/>
        <end position="483"/>
    </location>
</feature>
<feature type="transmembrane region" description="Helical" evidence="6">
    <location>
        <begin position="343"/>
        <end position="366"/>
    </location>
</feature>
<organism evidence="7 8">
    <name type="scientific">Methanobrevibacter millerae</name>
    <dbReference type="NCBI Taxonomy" id="230361"/>
    <lineage>
        <taxon>Archaea</taxon>
        <taxon>Methanobacteriati</taxon>
        <taxon>Methanobacteriota</taxon>
        <taxon>Methanomada group</taxon>
        <taxon>Methanobacteria</taxon>
        <taxon>Methanobacteriales</taxon>
        <taxon>Methanobacteriaceae</taxon>
        <taxon>Methanobrevibacter</taxon>
    </lineage>
</organism>
<keyword evidence="5 6" id="KW-0472">Membrane</keyword>
<evidence type="ECO:0000256" key="6">
    <source>
        <dbReference type="SAM" id="Phobius"/>
    </source>
</evidence>
<feature type="transmembrane region" description="Helical" evidence="6">
    <location>
        <begin position="12"/>
        <end position="34"/>
    </location>
</feature>
<dbReference type="InterPro" id="IPR050833">
    <property type="entry name" value="Poly_Biosynth_Transport"/>
</dbReference>
<feature type="transmembrane region" description="Helical" evidence="6">
    <location>
        <begin position="378"/>
        <end position="398"/>
    </location>
</feature>
<accession>A0A1G5W9R2</accession>
<evidence type="ECO:0000256" key="1">
    <source>
        <dbReference type="ARBA" id="ARBA00004651"/>
    </source>
</evidence>
<dbReference type="InterPro" id="IPR002797">
    <property type="entry name" value="Polysacc_synth"/>
</dbReference>
<feature type="transmembrane region" description="Helical" evidence="6">
    <location>
        <begin position="46"/>
        <end position="69"/>
    </location>
</feature>
<keyword evidence="2" id="KW-1003">Cell membrane</keyword>
<dbReference type="STRING" id="230361.sm9_0082"/>
<evidence type="ECO:0000256" key="5">
    <source>
        <dbReference type="ARBA" id="ARBA00023136"/>
    </source>
</evidence>
<dbReference type="GO" id="GO:0005886">
    <property type="term" value="C:plasma membrane"/>
    <property type="evidence" value="ECO:0007669"/>
    <property type="project" value="UniProtKB-SubCell"/>
</dbReference>
<dbReference type="Pfam" id="PF01943">
    <property type="entry name" value="Polysacc_synt"/>
    <property type="match status" value="1"/>
</dbReference>
<feature type="transmembrane region" description="Helical" evidence="6">
    <location>
        <begin position="90"/>
        <end position="114"/>
    </location>
</feature>
<feature type="transmembrane region" description="Helical" evidence="6">
    <location>
        <begin position="404"/>
        <end position="425"/>
    </location>
</feature>
<dbReference type="CDD" id="cd13128">
    <property type="entry name" value="MATE_Wzx_like"/>
    <property type="match status" value="1"/>
</dbReference>
<dbReference type="PANTHER" id="PTHR30250:SF11">
    <property type="entry name" value="O-ANTIGEN TRANSPORTER-RELATED"/>
    <property type="match status" value="1"/>
</dbReference>
<sequence length="520" mass="56862">MANKLIRGSLIIFAGNIIFRIGGYVYRFLMAMLLGPTMYGVLGLTLPFQGIFQTLAAGGLPPAIAKYVAEYNAVNDSDMARQTIFTALKIMVFLGLFFGVLMIFVVAPFLAYHYLGKPIALVPLQIVGLITPFSVIVGAFRGAFQGVYKMEYILYTRAIEQLGMILFATAFVLIGLSTVGALWGTVLGYSLSAVSAVYIFKVYMPKYLPDANPDFVFTKRQELRLAGTLVKFSIPVIITAIAEMLIYNICTIVMGKFLTLDAVGFFAAADPIARLPLMISISVATTILPASSEAFKLKDINALQRYVNESYKYSLLFVVPMCIGLALFAAPTLRVLYFAKPEYVAGASALAILAIGMTFYSIFSISTSIVQGIGNPRIPMYILIFGAVVTGILCWILVPVMGIAGGALGTTIGCFVMMVPVIYFVFKLTKAKAQKLAVFKIIAATAIMGLFGLFIPKTTLWLFPGIVACIIVYFFALILVKFFTKEDIESLRELSSKFGPLSVIANKLLNFVEKIEFRNK</sequence>
<dbReference type="PANTHER" id="PTHR30250">
    <property type="entry name" value="PST FAMILY PREDICTED COLANIC ACID TRANSPORTER"/>
    <property type="match status" value="1"/>
</dbReference>
<name>A0A1G5W9R2_9EURY</name>
<protein>
    <submittedName>
        <fullName evidence="7">Stage V sporulation protein B</fullName>
    </submittedName>
</protein>
<dbReference type="Proteomes" id="UP000323439">
    <property type="component" value="Unassembled WGS sequence"/>
</dbReference>
<evidence type="ECO:0000313" key="8">
    <source>
        <dbReference type="Proteomes" id="UP000323439"/>
    </source>
</evidence>
<keyword evidence="8" id="KW-1185">Reference proteome</keyword>
<gene>
    <name evidence="7" type="ORF">SAMN02910315_01251</name>
</gene>
<evidence type="ECO:0000313" key="7">
    <source>
        <dbReference type="EMBL" id="SDA54456.1"/>
    </source>
</evidence>
<keyword evidence="4 6" id="KW-1133">Transmembrane helix</keyword>